<keyword evidence="3" id="KW-0378">Hydrolase</keyword>
<dbReference type="SMART" id="SM00191">
    <property type="entry name" value="Int_alpha"/>
    <property type="match status" value="5"/>
</dbReference>
<evidence type="ECO:0000256" key="2">
    <source>
        <dbReference type="ARBA" id="ARBA00022737"/>
    </source>
</evidence>
<feature type="signal peptide" evidence="6">
    <location>
        <begin position="1"/>
        <end position="30"/>
    </location>
</feature>
<evidence type="ECO:0000256" key="3">
    <source>
        <dbReference type="ARBA" id="ARBA00022801"/>
    </source>
</evidence>
<evidence type="ECO:0000256" key="6">
    <source>
        <dbReference type="SAM" id="SignalP"/>
    </source>
</evidence>
<dbReference type="PROSITE" id="PS51470">
    <property type="entry name" value="FG_GAP"/>
    <property type="match status" value="2"/>
</dbReference>
<dbReference type="Pfam" id="PF01839">
    <property type="entry name" value="FG-GAP"/>
    <property type="match status" value="4"/>
</dbReference>
<dbReference type="PRINTS" id="PR01185">
    <property type="entry name" value="INTEGRINA"/>
</dbReference>
<evidence type="ECO:0000313" key="8">
    <source>
        <dbReference type="Proteomes" id="UP001500016"/>
    </source>
</evidence>
<dbReference type="InterPro" id="IPR013519">
    <property type="entry name" value="Int_alpha_beta-p"/>
</dbReference>
<feature type="region of interest" description="Disordered" evidence="5">
    <location>
        <begin position="421"/>
        <end position="444"/>
    </location>
</feature>
<evidence type="ECO:0000256" key="4">
    <source>
        <dbReference type="ARBA" id="ARBA00023180"/>
    </source>
</evidence>
<keyword evidence="2" id="KW-0677">Repeat</keyword>
<dbReference type="InterPro" id="IPR000413">
    <property type="entry name" value="Integrin_alpha"/>
</dbReference>
<keyword evidence="1 6" id="KW-0732">Signal</keyword>
<evidence type="ECO:0000256" key="5">
    <source>
        <dbReference type="SAM" id="MobiDB-lite"/>
    </source>
</evidence>
<keyword evidence="8" id="KW-1185">Reference proteome</keyword>
<proteinExistence type="predicted"/>
<dbReference type="EMBL" id="BAAAPE010000013">
    <property type="protein sequence ID" value="GAA2090962.1"/>
    <property type="molecule type" value="Genomic_DNA"/>
</dbReference>
<protein>
    <submittedName>
        <fullName evidence="7">FG-GAP-like repeat-containing protein</fullName>
    </submittedName>
</protein>
<dbReference type="InterPro" id="IPR013517">
    <property type="entry name" value="FG-GAP"/>
</dbReference>
<dbReference type="SUPFAM" id="SSF69318">
    <property type="entry name" value="Integrin alpha N-terminal domain"/>
    <property type="match status" value="1"/>
</dbReference>
<dbReference type="Proteomes" id="UP001500016">
    <property type="component" value="Unassembled WGS sequence"/>
</dbReference>
<name>A0ABP5I1L7_9ACTN</name>
<feature type="compositionally biased region" description="Polar residues" evidence="5">
    <location>
        <begin position="318"/>
        <end position="329"/>
    </location>
</feature>
<reference evidence="8" key="1">
    <citation type="journal article" date="2019" name="Int. J. Syst. Evol. Microbiol.">
        <title>The Global Catalogue of Microorganisms (GCM) 10K type strain sequencing project: providing services to taxonomists for standard genome sequencing and annotation.</title>
        <authorList>
            <consortium name="The Broad Institute Genomics Platform"/>
            <consortium name="The Broad Institute Genome Sequencing Center for Infectious Disease"/>
            <person name="Wu L."/>
            <person name="Ma J."/>
        </authorList>
    </citation>
    <scope>NUCLEOTIDE SEQUENCE [LARGE SCALE GENOMIC DNA]</scope>
    <source>
        <strain evidence="8">JCM 15478</strain>
    </source>
</reference>
<keyword evidence="4" id="KW-0325">Glycoprotein</keyword>
<comment type="caution">
    <text evidence="7">The sequence shown here is derived from an EMBL/GenBank/DDBJ whole genome shotgun (WGS) entry which is preliminary data.</text>
</comment>
<dbReference type="Gene3D" id="2.130.10.130">
    <property type="entry name" value="Integrin alpha, N-terminal"/>
    <property type="match status" value="3"/>
</dbReference>
<dbReference type="InterPro" id="IPR028994">
    <property type="entry name" value="Integrin_alpha_N"/>
</dbReference>
<evidence type="ECO:0000256" key="1">
    <source>
        <dbReference type="ARBA" id="ARBA00022729"/>
    </source>
</evidence>
<sequence length="488" mass="48360">MRKRSLTAGIAVASAMAAGLSLVAVQTAGAATGDTDAKAGKKAAKAAKAAAYKADFNGDGYADTVSAGSNGTVAGVKGAGYVTVVYGSAKGADPKHRQIITQKTSWVPGDPEQGGGWGGVLAARDFDGNGVTDLAVSAPGNDTGVTILWGSKGKGLDGANAVEKEVDGSKLAAGDFNGDGKDDLAVGKKGSWSDLQVLHGPFKGGQAADSEDVTADVGDSELGEITAGDVTGDGIDDLFGTYGFEEMSRKSQFWKGSKSGMAKAVATQDAATATVGDVDKDGYGDLVVRTVPGGVLENLPYDHGTVKVLYGTADGPSKTRSTTLTQNSAGVPGKNEEGDEFGASLTAGDVNGDGYADIAAGVPGEDIGTGASGKDTGAIVQLLGGKGGLSGTGAKNWDQGTEGVPGAVEAGDRFGQAVSLRDTDGDGKDDLAIGAPEEDGTSAEKDAGAVWSLRGAKGGLTATGVTSWGPTALGAPASDARLGVNFAR</sequence>
<feature type="region of interest" description="Disordered" evidence="5">
    <location>
        <begin position="316"/>
        <end position="338"/>
    </location>
</feature>
<evidence type="ECO:0000313" key="7">
    <source>
        <dbReference type="EMBL" id="GAA2090962.1"/>
    </source>
</evidence>
<feature type="compositionally biased region" description="Basic and acidic residues" evidence="5">
    <location>
        <begin position="421"/>
        <end position="431"/>
    </location>
</feature>
<organism evidence="7 8">
    <name type="scientific">Streptomyces albiaxialis</name>
    <dbReference type="NCBI Taxonomy" id="329523"/>
    <lineage>
        <taxon>Bacteria</taxon>
        <taxon>Bacillati</taxon>
        <taxon>Actinomycetota</taxon>
        <taxon>Actinomycetes</taxon>
        <taxon>Kitasatosporales</taxon>
        <taxon>Streptomycetaceae</taxon>
        <taxon>Streptomyces</taxon>
    </lineage>
</organism>
<dbReference type="PANTHER" id="PTHR23221:SF7">
    <property type="entry name" value="PHOSPHATIDYLINOSITOL-GLYCAN-SPECIFIC PHOSPHOLIPASE D"/>
    <property type="match status" value="1"/>
</dbReference>
<dbReference type="PANTHER" id="PTHR23221">
    <property type="entry name" value="GLYCOSYLPHOSPHATIDYLINOSITOL PHOSPHOLIPASE D"/>
    <property type="match status" value="1"/>
</dbReference>
<gene>
    <name evidence="7" type="ORF">GCM10009801_56330</name>
</gene>
<dbReference type="RefSeq" id="WP_344532098.1">
    <property type="nucleotide sequence ID" value="NZ_BAAAPE010000013.1"/>
</dbReference>
<feature type="chain" id="PRO_5046925675" evidence="6">
    <location>
        <begin position="31"/>
        <end position="488"/>
    </location>
</feature>
<accession>A0ABP5I1L7</accession>